<dbReference type="PRINTS" id="PR02069">
    <property type="entry name" value="ECCREGULATOR"/>
</dbReference>
<evidence type="ECO:0000256" key="2">
    <source>
        <dbReference type="SAM" id="Phobius"/>
    </source>
</evidence>
<keyword evidence="2" id="KW-0812">Transmembrane</keyword>
<feature type="transmembrane region" description="Helical" evidence="2">
    <location>
        <begin position="306"/>
        <end position="331"/>
    </location>
</feature>
<proteinExistence type="predicted"/>
<reference evidence="3" key="2">
    <citation type="submission" date="2025-08" db="UniProtKB">
        <authorList>
            <consortium name="Ensembl"/>
        </authorList>
    </citation>
    <scope>IDENTIFICATION</scope>
</reference>
<protein>
    <submittedName>
        <fullName evidence="3">Endothelial cell surface expressed chemotaxis and apoptosis regulator</fullName>
    </submittedName>
</protein>
<keyword evidence="2" id="KW-1133">Transmembrane helix</keyword>
<evidence type="ECO:0000313" key="4">
    <source>
        <dbReference type="Proteomes" id="UP000694553"/>
    </source>
</evidence>
<dbReference type="Ensembl" id="ENSCMUT00000020409.2">
    <property type="protein sequence ID" value="ENSCMUP00000019003.2"/>
    <property type="gene ID" value="ENSCMUG00000011738.2"/>
</dbReference>
<feature type="compositionally biased region" description="Polar residues" evidence="1">
    <location>
        <begin position="243"/>
        <end position="295"/>
    </location>
</feature>
<dbReference type="PANTHER" id="PTHR28602">
    <property type="entry name" value="ENDOTHELIAL CELL-SPECIFIC CHEMOTAXIS REGULATOR"/>
    <property type="match status" value="1"/>
</dbReference>
<feature type="region of interest" description="Disordered" evidence="1">
    <location>
        <begin position="1"/>
        <end position="143"/>
    </location>
</feature>
<name>A0A8C3EC37_CORMO</name>
<dbReference type="GO" id="GO:2000353">
    <property type="term" value="P:positive regulation of endothelial cell apoptotic process"/>
    <property type="evidence" value="ECO:0007669"/>
    <property type="project" value="TreeGrafter"/>
</dbReference>
<keyword evidence="4" id="KW-1185">Reference proteome</keyword>
<evidence type="ECO:0000313" key="3">
    <source>
        <dbReference type="Ensembl" id="ENSCMUP00000019003.2"/>
    </source>
</evidence>
<dbReference type="InterPro" id="IPR026247">
    <property type="entry name" value="ECSCR"/>
</dbReference>
<feature type="compositionally biased region" description="Low complexity" evidence="1">
    <location>
        <begin position="218"/>
        <end position="234"/>
    </location>
</feature>
<feature type="compositionally biased region" description="Polar residues" evidence="1">
    <location>
        <begin position="198"/>
        <end position="217"/>
    </location>
</feature>
<dbReference type="GO" id="GO:0005886">
    <property type="term" value="C:plasma membrane"/>
    <property type="evidence" value="ECO:0007669"/>
    <property type="project" value="TreeGrafter"/>
</dbReference>
<feature type="compositionally biased region" description="Low complexity" evidence="1">
    <location>
        <begin position="114"/>
        <end position="125"/>
    </location>
</feature>
<organism evidence="3 4">
    <name type="scientific">Corvus moneduloides</name>
    <name type="common">New Caledonian crow</name>
    <dbReference type="NCBI Taxonomy" id="1196302"/>
    <lineage>
        <taxon>Eukaryota</taxon>
        <taxon>Metazoa</taxon>
        <taxon>Chordata</taxon>
        <taxon>Craniata</taxon>
        <taxon>Vertebrata</taxon>
        <taxon>Euteleostomi</taxon>
        <taxon>Archelosauria</taxon>
        <taxon>Archosauria</taxon>
        <taxon>Dinosauria</taxon>
        <taxon>Saurischia</taxon>
        <taxon>Theropoda</taxon>
        <taxon>Coelurosauria</taxon>
        <taxon>Aves</taxon>
        <taxon>Neognathae</taxon>
        <taxon>Neoaves</taxon>
        <taxon>Telluraves</taxon>
        <taxon>Australaves</taxon>
        <taxon>Passeriformes</taxon>
        <taxon>Corvoidea</taxon>
        <taxon>Corvidae</taxon>
        <taxon>Corvus</taxon>
    </lineage>
</organism>
<evidence type="ECO:0000256" key="1">
    <source>
        <dbReference type="SAM" id="MobiDB-lite"/>
    </source>
</evidence>
<dbReference type="GO" id="GO:1901800">
    <property type="term" value="P:positive regulation of proteasomal protein catabolic process"/>
    <property type="evidence" value="ECO:0007669"/>
    <property type="project" value="TreeGrafter"/>
</dbReference>
<gene>
    <name evidence="3" type="primary">ECSCR</name>
</gene>
<dbReference type="GO" id="GO:0005829">
    <property type="term" value="C:cytosol"/>
    <property type="evidence" value="ECO:0007669"/>
    <property type="project" value="TreeGrafter"/>
</dbReference>
<keyword evidence="2" id="KW-0472">Membrane</keyword>
<accession>A0A8C3EC37</accession>
<sequence length="392" mass="40972">MSRCPDSLELPREAQGAGQIQLLGYPGPTRSSYSQIPHGWIRNPLSGGGEAPPAAPTPGRPNTAVMCGEWDLGARPTPRKPPPKNPSSTRKPLRPRAGHASAPGAESSAKLGEVSSAAGSRVRVSPGGRIAARGPSRDGQRLREPQASAEMLLPSIHPFLWLLLLLPGPTASTNSSSPAGTGQSQPIEHSPEVKNHSSEPSVKSTPVTTLNLTSVGQTTTPKPSPITTTTLTATTERDDKSSGNRSTAAPSPTPQGQDPVRNESTTTSVTQGASSLQRGTSEPVTPTPNPSSHLPQPSPTDEKSPLTVAAFGVISFVVILIVVVIILVSVVSLRFKCNHSKDPEDKQKPGTSMVSESCSADTSQKGNSITLISMKNINTNNSMSYPPSEKVL</sequence>
<dbReference type="Proteomes" id="UP000694553">
    <property type="component" value="Unassembled WGS sequence"/>
</dbReference>
<feature type="region of interest" description="Disordered" evidence="1">
    <location>
        <begin position="339"/>
        <end position="365"/>
    </location>
</feature>
<feature type="compositionally biased region" description="Polar residues" evidence="1">
    <location>
        <begin position="349"/>
        <end position="365"/>
    </location>
</feature>
<feature type="compositionally biased region" description="Polar residues" evidence="1">
    <location>
        <begin position="171"/>
        <end position="187"/>
    </location>
</feature>
<dbReference type="Pfam" id="PF15820">
    <property type="entry name" value="ECSCR"/>
    <property type="match status" value="1"/>
</dbReference>
<feature type="region of interest" description="Disordered" evidence="1">
    <location>
        <begin position="171"/>
        <end position="303"/>
    </location>
</feature>
<reference evidence="4" key="1">
    <citation type="submission" date="2019-10" db="EMBL/GenBank/DDBJ databases">
        <title>Corvus moneduloides (New Caledonian crow) genome, bCorMon1, primary haplotype.</title>
        <authorList>
            <person name="Rutz C."/>
            <person name="Fungtammasan C."/>
            <person name="Mountcastle J."/>
            <person name="Formenti G."/>
            <person name="Chow W."/>
            <person name="Howe K."/>
            <person name="Steele M.P."/>
            <person name="Fernandes J."/>
            <person name="Gilbert M.T.P."/>
            <person name="Fedrigo O."/>
            <person name="Jarvis E.D."/>
            <person name="Gemmell N."/>
        </authorList>
    </citation>
    <scope>NUCLEOTIDE SEQUENCE [LARGE SCALE GENOMIC DNA]</scope>
</reference>
<accession>A0A8U7N656</accession>
<feature type="compositionally biased region" description="Basic and acidic residues" evidence="1">
    <location>
        <begin position="339"/>
        <end position="348"/>
    </location>
</feature>
<dbReference type="PANTHER" id="PTHR28602:SF1">
    <property type="entry name" value="ENDOTHELIAL CELL-SPECIFIC CHEMOTAXIS REGULATOR"/>
    <property type="match status" value="1"/>
</dbReference>
<dbReference type="AlphaFoldDB" id="A0A8C3EC37"/>
<dbReference type="GO" id="GO:0016525">
    <property type="term" value="P:negative regulation of angiogenesis"/>
    <property type="evidence" value="ECO:0007669"/>
    <property type="project" value="TreeGrafter"/>
</dbReference>
<reference evidence="3" key="3">
    <citation type="submission" date="2025-09" db="UniProtKB">
        <authorList>
            <consortium name="Ensembl"/>
        </authorList>
    </citation>
    <scope>IDENTIFICATION</scope>
</reference>